<feature type="domain" description="Fringe-like glycosyltransferase" evidence="13">
    <location>
        <begin position="59"/>
        <end position="164"/>
    </location>
</feature>
<dbReference type="GO" id="GO:0016263">
    <property type="term" value="F:glycoprotein-N-acetylgalactosamine 3-beta-galactosyltransferase activity"/>
    <property type="evidence" value="ECO:0007669"/>
    <property type="project" value="UniProtKB-EC"/>
</dbReference>
<dbReference type="GO" id="GO:0016020">
    <property type="term" value="C:membrane"/>
    <property type="evidence" value="ECO:0007669"/>
    <property type="project" value="UniProtKB-SubCell"/>
</dbReference>
<evidence type="ECO:0000256" key="7">
    <source>
        <dbReference type="ARBA" id="ARBA00022692"/>
    </source>
</evidence>
<evidence type="ECO:0000256" key="1">
    <source>
        <dbReference type="ARBA" id="ARBA00004606"/>
    </source>
</evidence>
<evidence type="ECO:0000259" key="13">
    <source>
        <dbReference type="Pfam" id="PF02434"/>
    </source>
</evidence>
<dbReference type="EC" id="2.4.1.122" evidence="4"/>
<evidence type="ECO:0000256" key="4">
    <source>
        <dbReference type="ARBA" id="ARBA00012557"/>
    </source>
</evidence>
<proteinExistence type="inferred from homology"/>
<evidence type="ECO:0000256" key="12">
    <source>
        <dbReference type="SAM" id="Phobius"/>
    </source>
</evidence>
<evidence type="ECO:0000256" key="5">
    <source>
        <dbReference type="ARBA" id="ARBA00022676"/>
    </source>
</evidence>
<gene>
    <name evidence="15" type="primary">LOC108007521</name>
</gene>
<dbReference type="Proteomes" id="UP001652628">
    <property type="component" value="Chromosome 3"/>
</dbReference>
<evidence type="ECO:0000256" key="3">
    <source>
        <dbReference type="ARBA" id="ARBA00006462"/>
    </source>
</evidence>
<name>A0AB39Z1M3_DROSZ</name>
<dbReference type="PANTHER" id="PTHR23033">
    <property type="entry name" value="BETA1,3-GALACTOSYLTRANSFERASE"/>
    <property type="match status" value="1"/>
</dbReference>
<keyword evidence="10 12" id="KW-1133">Transmembrane helix</keyword>
<dbReference type="Gene3D" id="3.90.550.50">
    <property type="match status" value="1"/>
</dbReference>
<protein>
    <recommendedName>
        <fullName evidence="4">N-acetylgalactosaminide beta-1,3-galactosyltransferase</fullName>
        <ecNumber evidence="4">2.4.1.122</ecNumber>
    </recommendedName>
</protein>
<dbReference type="InterPro" id="IPR003378">
    <property type="entry name" value="Fringe-like_glycosylTrfase"/>
</dbReference>
<keyword evidence="5" id="KW-0328">Glycosyltransferase</keyword>
<dbReference type="PANTHER" id="PTHR23033:SF14">
    <property type="entry name" value="GLYCOPROTEIN-N-ACETYLGALACTOSAMINE 3-BETA-GALACTOSYLTRANSFERASE 1-RELATED"/>
    <property type="match status" value="1"/>
</dbReference>
<dbReference type="Pfam" id="PF02434">
    <property type="entry name" value="Fringe"/>
    <property type="match status" value="1"/>
</dbReference>
<dbReference type="AlphaFoldDB" id="A0AB39Z1M3"/>
<keyword evidence="11 12" id="KW-0472">Membrane</keyword>
<dbReference type="RefSeq" id="XP_016926696.4">
    <property type="nucleotide sequence ID" value="XM_017071207.4"/>
</dbReference>
<sequence length="333" mass="39094">MPRLFVARRLFLGGKNRFTLCNAIYLLLLGTLSFMVLLQKYRDLGPEEVEAADPPPPRIFCIISTYEFRHEHAAIHILRTWAKHCDHYLFVSDNVHHHLEPAAFMNLYDKWLRMRAHLEFVYKNHFHQGDWFLYANDDNFVVVENLRKMLMSYTPNELIYFGCKLRNRNGLVFMYERSGIVFSGAALKRFTLSALTNESICSSEAKGNDFTEELGRCLTNVNVIAGDSRDELQGHRFLPFEADLHLGGRMNESREEHKYFLDHSYYPVINMNLPVSLLSVCYHMNAIMNIYDHYYFAYKVRIFGTQLHLPYENKEIGKKLNYINVRNKQVLKG</sequence>
<reference evidence="15" key="1">
    <citation type="submission" date="2025-08" db="UniProtKB">
        <authorList>
            <consortium name="RefSeq"/>
        </authorList>
    </citation>
    <scope>IDENTIFICATION</scope>
</reference>
<evidence type="ECO:0000256" key="6">
    <source>
        <dbReference type="ARBA" id="ARBA00022679"/>
    </source>
</evidence>
<keyword evidence="8" id="KW-0547">Nucleotide-binding</keyword>
<organism evidence="14 15">
    <name type="scientific">Drosophila suzukii</name>
    <name type="common">Spotted-wing drosophila fruit fly</name>
    <dbReference type="NCBI Taxonomy" id="28584"/>
    <lineage>
        <taxon>Eukaryota</taxon>
        <taxon>Metazoa</taxon>
        <taxon>Ecdysozoa</taxon>
        <taxon>Arthropoda</taxon>
        <taxon>Hexapoda</taxon>
        <taxon>Insecta</taxon>
        <taxon>Pterygota</taxon>
        <taxon>Neoptera</taxon>
        <taxon>Endopterygota</taxon>
        <taxon>Diptera</taxon>
        <taxon>Brachycera</taxon>
        <taxon>Muscomorpha</taxon>
        <taxon>Ephydroidea</taxon>
        <taxon>Drosophilidae</taxon>
        <taxon>Drosophila</taxon>
        <taxon>Sophophora</taxon>
    </lineage>
</organism>
<evidence type="ECO:0000256" key="11">
    <source>
        <dbReference type="ARBA" id="ARBA00023136"/>
    </source>
</evidence>
<evidence type="ECO:0000256" key="2">
    <source>
        <dbReference type="ARBA" id="ARBA00004922"/>
    </source>
</evidence>
<evidence type="ECO:0000256" key="8">
    <source>
        <dbReference type="ARBA" id="ARBA00022741"/>
    </source>
</evidence>
<accession>A0AB39Z1M3</accession>
<feature type="transmembrane region" description="Helical" evidence="12">
    <location>
        <begin position="20"/>
        <end position="38"/>
    </location>
</feature>
<evidence type="ECO:0000256" key="10">
    <source>
        <dbReference type="ARBA" id="ARBA00022989"/>
    </source>
</evidence>
<keyword evidence="14" id="KW-1185">Reference proteome</keyword>
<dbReference type="InterPro" id="IPR026050">
    <property type="entry name" value="C1GALT1/C1GALT1_chp1"/>
</dbReference>
<evidence type="ECO:0000313" key="14">
    <source>
        <dbReference type="Proteomes" id="UP001652628"/>
    </source>
</evidence>
<dbReference type="GO" id="GO:0000166">
    <property type="term" value="F:nucleotide binding"/>
    <property type="evidence" value="ECO:0007669"/>
    <property type="project" value="UniProtKB-KW"/>
</dbReference>
<comment type="pathway">
    <text evidence="2">Protein modification; protein glycosylation.</text>
</comment>
<keyword evidence="6" id="KW-0808">Transferase</keyword>
<evidence type="ECO:0000313" key="15">
    <source>
        <dbReference type="RefSeq" id="XP_016926696.4"/>
    </source>
</evidence>
<comment type="subcellular location">
    <subcellularLocation>
        <location evidence="1">Membrane</location>
        <topology evidence="1">Single-pass type II membrane protein</topology>
    </subcellularLocation>
</comment>
<comment type="similarity">
    <text evidence="3">Belongs to the glycosyltransferase 31 family. Beta3-Gal-T subfamily.</text>
</comment>
<evidence type="ECO:0000256" key="9">
    <source>
        <dbReference type="ARBA" id="ARBA00022968"/>
    </source>
</evidence>
<keyword evidence="9" id="KW-0735">Signal-anchor</keyword>
<keyword evidence="7 12" id="KW-0812">Transmembrane</keyword>
<dbReference type="GeneID" id="108007521"/>